<dbReference type="REBASE" id="179047">
    <property type="entry name" value="Aar15340ORF16710P"/>
</dbReference>
<protein>
    <submittedName>
        <fullName evidence="2">Restriction endonuclease</fullName>
    </submittedName>
</protein>
<comment type="caution">
    <text evidence="2">The sequence shown here is derived from an EMBL/GenBank/DDBJ whole genome shotgun (WGS) entry which is preliminary data.</text>
</comment>
<keyword evidence="2" id="KW-0378">Hydrolase</keyword>
<dbReference type="GO" id="GO:0004519">
    <property type="term" value="F:endonuclease activity"/>
    <property type="evidence" value="ECO:0007669"/>
    <property type="project" value="UniProtKB-KW"/>
</dbReference>
<keyword evidence="2" id="KW-0255">Endonuclease</keyword>
<keyword evidence="2" id="KW-0540">Nuclease</keyword>
<evidence type="ECO:0000259" key="1">
    <source>
        <dbReference type="Pfam" id="PF20731"/>
    </source>
</evidence>
<sequence>MFYIREAADRKSEYIDLLKEVGSLSNLFSENPVPYLYYRAAENIFCRAFNAENLSRGDVSADAAKNKIGIGLKTFMHGNGKTLQKVAEFNKDANTFEGKEAEEIATIISEMRNDRLQFTERAYGLNEMIYHMVTREEGKFHLFEEPMDHIDLSSLKVLKRTKNAVSFKDRHAEYNFYIPKSTLFKRFITDKAIETFDVDILKDPFTHLLNKPEDTLYLVKEKEVKEETFDYVYLPLYSPNNGEVHISSGLNQWNAKGRKRHHDELYIPVPVWIHRDFKDFFPYQLGSGQTGTPFTLKLPDGIEYTAKICQENGKALMTNPNRLLGHWLLRHVLQIPVGKLVTIDMLESIGIDSVKLTKLSDNKFRIDFAKVGSYEQFENEFKDSKK</sequence>
<keyword evidence="3" id="KW-1185">Reference proteome</keyword>
<dbReference type="OrthoDB" id="1296974at2"/>
<dbReference type="InterPro" id="IPR048923">
    <property type="entry name" value="RE_NgoFVII_C"/>
</dbReference>
<dbReference type="AlphaFoldDB" id="A0A1S2LA74"/>
<evidence type="ECO:0000313" key="2">
    <source>
        <dbReference type="EMBL" id="OIJ09311.1"/>
    </source>
</evidence>
<gene>
    <name evidence="2" type="ORF">BKP35_16705</name>
</gene>
<name>A0A1S2LA74_9BACI</name>
<dbReference type="Proteomes" id="UP000180098">
    <property type="component" value="Unassembled WGS sequence"/>
</dbReference>
<accession>A0A1S2LA74</accession>
<organism evidence="2 3">
    <name type="scientific">Anaerobacillus arseniciselenatis</name>
    <dbReference type="NCBI Taxonomy" id="85682"/>
    <lineage>
        <taxon>Bacteria</taxon>
        <taxon>Bacillati</taxon>
        <taxon>Bacillota</taxon>
        <taxon>Bacilli</taxon>
        <taxon>Bacillales</taxon>
        <taxon>Bacillaceae</taxon>
        <taxon>Anaerobacillus</taxon>
    </lineage>
</organism>
<evidence type="ECO:0000313" key="3">
    <source>
        <dbReference type="Proteomes" id="UP000180098"/>
    </source>
</evidence>
<feature type="domain" description="Restriction endonuclease type II NgoFVII C-terminal B3-like DNA-binding" evidence="1">
    <location>
        <begin position="240"/>
        <end position="358"/>
    </location>
</feature>
<dbReference type="EMBL" id="MLQQ01000045">
    <property type="protein sequence ID" value="OIJ09311.1"/>
    <property type="molecule type" value="Genomic_DNA"/>
</dbReference>
<reference evidence="2 3" key="1">
    <citation type="submission" date="2016-10" db="EMBL/GenBank/DDBJ databases">
        <title>Draft genome sequences of four alkaliphilic bacteria belonging to the Anaerobacillus genus.</title>
        <authorList>
            <person name="Bassil N.M."/>
            <person name="Lloyd J.R."/>
        </authorList>
    </citation>
    <scope>NUCLEOTIDE SEQUENCE [LARGE SCALE GENOMIC DNA]</scope>
    <source>
        <strain evidence="2 3">DSM 15340</strain>
    </source>
</reference>
<proteinExistence type="predicted"/>
<dbReference type="Pfam" id="PF20731">
    <property type="entry name" value="RE_NgoFVII_C"/>
    <property type="match status" value="1"/>
</dbReference>
<dbReference type="RefSeq" id="WP_071314520.1">
    <property type="nucleotide sequence ID" value="NZ_MLQQ01000045.1"/>
</dbReference>